<accession>A0ABX6TY58</accession>
<proteinExistence type="predicted"/>
<dbReference type="EMBL" id="CP063091">
    <property type="protein sequence ID" value="QOR04722.1"/>
    <property type="molecule type" value="Genomic_DNA"/>
</dbReference>
<gene>
    <name evidence="2" type="ORF">A0071_01885</name>
</gene>
<name>A0ABX6TY58_9BACT</name>
<dbReference type="InterPro" id="IPR007345">
    <property type="entry name" value="Polysacch_pyruvyl_Trfase"/>
</dbReference>
<organism evidence="2 3">
    <name type="scientific">Campylobacter cuniculorum</name>
    <dbReference type="NCBI Taxonomy" id="374106"/>
    <lineage>
        <taxon>Bacteria</taxon>
        <taxon>Pseudomonadati</taxon>
        <taxon>Campylobacterota</taxon>
        <taxon>Epsilonproteobacteria</taxon>
        <taxon>Campylobacterales</taxon>
        <taxon>Campylobacteraceae</taxon>
        <taxon>Campylobacter</taxon>
    </lineage>
</organism>
<sequence>MQGWFALSYDFLPPSNILPVFVGTHFTAYAQNFLKHFIARFPHYFKDKECGCRDVFTLNFLQKMGIKSYFSRCLTLTLPKREPANTQNQIFLVDLDDKIKALLPKNLKDKGIEINQRWINLSAFETFSQEFYLKFTQELLNRYKNEAKLIITTALHCAAPCVALGIPVILIANNAKEQLTRFTALKGILPLYTFEDLEQGRVDFSPQELDIEELKENMLLNLKLSILKAQGKMIDENLLLNTREKIANFNLLKQEMHNEMV</sequence>
<feature type="domain" description="Polysaccharide pyruvyl transferase" evidence="1">
    <location>
        <begin position="19"/>
        <end position="174"/>
    </location>
</feature>
<reference evidence="2 3" key="1">
    <citation type="submission" date="2020-10" db="EMBL/GenBank/DDBJ databases">
        <title>Campylobacter and Helicobacter PacBio genomes.</title>
        <authorList>
            <person name="Lane C."/>
        </authorList>
    </citation>
    <scope>NUCLEOTIDE SEQUENCE [LARGE SCALE GENOMIC DNA]</scope>
    <source>
        <strain evidence="2 3">2010D-8469</strain>
    </source>
</reference>
<dbReference type="RefSeq" id="WP_051521694.1">
    <property type="nucleotide sequence ID" value="NZ_CP063091.1"/>
</dbReference>
<protein>
    <submittedName>
        <fullName evidence="2">Polysaccharide pyruvyl transferase family protein</fullName>
    </submittedName>
</protein>
<dbReference type="Proteomes" id="UP000594874">
    <property type="component" value="Chromosome"/>
</dbReference>
<evidence type="ECO:0000313" key="2">
    <source>
        <dbReference type="EMBL" id="QOR04722.1"/>
    </source>
</evidence>
<keyword evidence="3" id="KW-1185">Reference proteome</keyword>
<dbReference type="Pfam" id="PF04230">
    <property type="entry name" value="PS_pyruv_trans"/>
    <property type="match status" value="1"/>
</dbReference>
<keyword evidence="2" id="KW-0808">Transferase</keyword>
<evidence type="ECO:0000313" key="3">
    <source>
        <dbReference type="Proteomes" id="UP000594874"/>
    </source>
</evidence>
<dbReference type="GO" id="GO:0016740">
    <property type="term" value="F:transferase activity"/>
    <property type="evidence" value="ECO:0007669"/>
    <property type="project" value="UniProtKB-KW"/>
</dbReference>
<evidence type="ECO:0000259" key="1">
    <source>
        <dbReference type="Pfam" id="PF04230"/>
    </source>
</evidence>